<evidence type="ECO:0000313" key="5">
    <source>
        <dbReference type="Proteomes" id="UP000249757"/>
    </source>
</evidence>
<feature type="compositionally biased region" description="Basic and acidic residues" evidence="1">
    <location>
        <begin position="160"/>
        <end position="169"/>
    </location>
</feature>
<feature type="region of interest" description="Disordered" evidence="1">
    <location>
        <begin position="266"/>
        <end position="310"/>
    </location>
</feature>
<name>A0A5M9KP86_9PLEO</name>
<feature type="compositionally biased region" description="Acidic residues" evidence="1">
    <location>
        <begin position="39"/>
        <end position="48"/>
    </location>
</feature>
<feature type="region of interest" description="Disordered" evidence="1">
    <location>
        <begin position="365"/>
        <end position="387"/>
    </location>
</feature>
<evidence type="ECO:0000313" key="2">
    <source>
        <dbReference type="EMBL" id="KAF7579509.1"/>
    </source>
</evidence>
<organism evidence="2 4">
    <name type="scientific">Pyrenophora tritici-repentis</name>
    <dbReference type="NCBI Taxonomy" id="45151"/>
    <lineage>
        <taxon>Eukaryota</taxon>
        <taxon>Fungi</taxon>
        <taxon>Dikarya</taxon>
        <taxon>Ascomycota</taxon>
        <taxon>Pezizomycotina</taxon>
        <taxon>Dothideomycetes</taxon>
        <taxon>Pleosporomycetidae</taxon>
        <taxon>Pleosporales</taxon>
        <taxon>Pleosporineae</taxon>
        <taxon>Pleosporaceae</taxon>
        <taxon>Pyrenophora</taxon>
    </lineage>
</organism>
<evidence type="ECO:0000256" key="1">
    <source>
        <dbReference type="SAM" id="MobiDB-lite"/>
    </source>
</evidence>
<accession>A0A5M9KP86</accession>
<comment type="caution">
    <text evidence="2">The sequence shown here is derived from an EMBL/GenBank/DDBJ whole genome shotgun (WGS) entry which is preliminary data.</text>
</comment>
<dbReference type="EMBL" id="NRDI02000028">
    <property type="protein sequence ID" value="KAI1508162.1"/>
    <property type="molecule type" value="Genomic_DNA"/>
</dbReference>
<dbReference type="Proteomes" id="UP000245464">
    <property type="component" value="Chromosome 1"/>
</dbReference>
<dbReference type="EMBL" id="NQIK02000001">
    <property type="protein sequence ID" value="KAF7579509.1"/>
    <property type="molecule type" value="Genomic_DNA"/>
</dbReference>
<evidence type="ECO:0000313" key="3">
    <source>
        <dbReference type="EMBL" id="KAI1508162.1"/>
    </source>
</evidence>
<proteinExistence type="predicted"/>
<reference evidence="3" key="3">
    <citation type="journal article" date="2022" name="bioRxiv">
        <title>A global pangenome for the wheat fungal pathogen Pyrenophora tritici-repentis and prediction of effector protein structural homology.</title>
        <authorList>
            <person name="Moolhuijzen P."/>
            <person name="See P.T."/>
            <person name="Shi G."/>
            <person name="Powell H.R."/>
            <person name="Cockram J."/>
            <person name="Jorgensen L.N."/>
            <person name="Benslimane H."/>
            <person name="Strelkov S.E."/>
            <person name="Turner J."/>
            <person name="Liu Z."/>
            <person name="Moffat C.S."/>
        </authorList>
    </citation>
    <scope>NUCLEOTIDE SEQUENCE</scope>
    <source>
        <strain evidence="3">86-124</strain>
    </source>
</reference>
<sequence length="506" mass="55658">MSDVSEAFSEFIGDEGMADEAGSEECGDGEAGGEGSGVDVDETGDELVADPVKVTAQQHQKEHRDLSLPAGIDLDNLISPQNPRLTLTPPDLNATASSHNLRHRAQSKLVYDVKYHPMDDSIRPSQAAKRRSAHGEEPAFDSDDSNEACNFDMSADESSDEHSEIEVQPRKRAAKGKKQILVQMRLTPREGTRRSTRKVSEPKTSYNMDVHPQDKFLVISSDDDEERVPTKKRRKLTHAPIKVDSDSDDEVARFNDDGDEVQYINSEKSDSDEEPVLASCGGNQDQNNYTTVNTSSPPTSTNPPHDSGIRRREGMDIWHLPLGTRYFRHDRDAWPVLHGQPFKIFHEKLEDQLAREALLASPLAYPHDDKENSTTNIADDVDPDSDSNDGVEIMPASQYRQSSQDRELSLHRAQLNNVLYGDDLPLSSSYYGLDGTHATQSDGEEVTDTFSEAMCVLASGGQLPRLPREPEQAQPETQDSVIGLYGKSGGAEDADSVMGSSFSCGG</sequence>
<reference evidence="3" key="2">
    <citation type="submission" date="2021-05" db="EMBL/GenBank/DDBJ databases">
        <authorList>
            <person name="Moolhuijzen P.M."/>
            <person name="Moffat C.S."/>
        </authorList>
    </citation>
    <scope>NUCLEOTIDE SEQUENCE</scope>
    <source>
        <strain evidence="3">86-124</strain>
    </source>
</reference>
<feature type="region of interest" description="Disordered" evidence="1">
    <location>
        <begin position="462"/>
        <end position="506"/>
    </location>
</feature>
<evidence type="ECO:0000313" key="4">
    <source>
        <dbReference type="Proteomes" id="UP000245464"/>
    </source>
</evidence>
<keyword evidence="5" id="KW-1185">Reference proteome</keyword>
<feature type="compositionally biased region" description="Acidic residues" evidence="1">
    <location>
        <begin position="12"/>
        <end position="28"/>
    </location>
</feature>
<reference evidence="2" key="1">
    <citation type="journal article" date="2018" name="BMC Genomics">
        <title>Comparative genomics of the wheat fungal pathogen Pyrenophora tritici-repentis reveals chromosomal variations and genome plasticity.</title>
        <authorList>
            <person name="Moolhuijzen P."/>
            <person name="See P.T."/>
            <person name="Hane J.K."/>
            <person name="Shi G."/>
            <person name="Liu Z."/>
            <person name="Oliver R.P."/>
            <person name="Moffat C.S."/>
        </authorList>
    </citation>
    <scope>NUCLEOTIDE SEQUENCE [LARGE SCALE GENOMIC DNA]</scope>
    <source>
        <strain evidence="2">M4</strain>
    </source>
</reference>
<protein>
    <submittedName>
        <fullName evidence="2">Uncharacterized protein</fullName>
    </submittedName>
</protein>
<feature type="compositionally biased region" description="Low complexity" evidence="1">
    <location>
        <begin position="287"/>
        <end position="304"/>
    </location>
</feature>
<dbReference type="OMA" id="DAKYHPM"/>
<dbReference type="OrthoDB" id="5430111at2759"/>
<feature type="region of interest" description="Disordered" evidence="1">
    <location>
        <begin position="117"/>
        <end position="208"/>
    </location>
</feature>
<feature type="region of interest" description="Disordered" evidence="1">
    <location>
        <begin position="1"/>
        <end position="100"/>
    </location>
</feature>
<feature type="compositionally biased region" description="Basic and acidic residues" evidence="1">
    <location>
        <begin position="187"/>
        <end position="201"/>
    </location>
</feature>
<gene>
    <name evidence="3" type="ORF">Ptr86124_012883</name>
    <name evidence="2" type="ORF">PtrM4_037490</name>
</gene>
<reference evidence="5" key="4">
    <citation type="journal article" date="2022" name="Microb. Genom.">
        <title>A global pangenome for the wheat fungal pathogen Pyrenophora tritici-repentis and prediction of effector protein structural homology.</title>
        <authorList>
            <person name="Moolhuijzen P.M."/>
            <person name="See P.T."/>
            <person name="Shi G."/>
            <person name="Powell H.R."/>
            <person name="Cockram J."/>
            <person name="Jorgensen L.N."/>
            <person name="Benslimane H."/>
            <person name="Strelkov S.E."/>
            <person name="Turner J."/>
            <person name="Liu Z."/>
            <person name="Moffat C.S."/>
        </authorList>
    </citation>
    <scope>NUCLEOTIDE SEQUENCE [LARGE SCALE GENOMIC DNA]</scope>
</reference>
<dbReference type="AlphaFoldDB" id="A0A5M9KP86"/>
<dbReference type="Proteomes" id="UP000249757">
    <property type="component" value="Unassembled WGS sequence"/>
</dbReference>